<dbReference type="CDD" id="cd16833">
    <property type="entry name" value="YfiH"/>
    <property type="match status" value="1"/>
</dbReference>
<proteinExistence type="inferred from homology"/>
<evidence type="ECO:0000256" key="7">
    <source>
        <dbReference type="ARBA" id="ARBA00047989"/>
    </source>
</evidence>
<evidence type="ECO:0000256" key="10">
    <source>
        <dbReference type="RuleBase" id="RU361274"/>
    </source>
</evidence>
<keyword evidence="4" id="KW-0479">Metal-binding</keyword>
<comment type="catalytic activity">
    <reaction evidence="7">
        <text>adenosine + H2O + H(+) = inosine + NH4(+)</text>
        <dbReference type="Rhea" id="RHEA:24408"/>
        <dbReference type="ChEBI" id="CHEBI:15377"/>
        <dbReference type="ChEBI" id="CHEBI:15378"/>
        <dbReference type="ChEBI" id="CHEBI:16335"/>
        <dbReference type="ChEBI" id="CHEBI:17596"/>
        <dbReference type="ChEBI" id="CHEBI:28938"/>
        <dbReference type="EC" id="3.5.4.4"/>
    </reaction>
    <physiologicalReaction direction="left-to-right" evidence="7">
        <dbReference type="Rhea" id="RHEA:24409"/>
    </physiologicalReaction>
</comment>
<dbReference type="EMBL" id="KF540245">
    <property type="protein sequence ID" value="AIF26765.1"/>
    <property type="molecule type" value="Genomic_DNA"/>
</dbReference>
<name>A0A0H3U8C3_9BACT</name>
<keyword evidence="3" id="KW-0808">Transferase</keyword>
<dbReference type="GO" id="GO:0017061">
    <property type="term" value="F:S-methyl-5-thioadenosine phosphorylase activity"/>
    <property type="evidence" value="ECO:0007669"/>
    <property type="project" value="UniProtKB-EC"/>
</dbReference>
<dbReference type="NCBIfam" id="TIGR00726">
    <property type="entry name" value="peptidoglycan editing factor PgeF"/>
    <property type="match status" value="1"/>
</dbReference>
<organism evidence="11">
    <name type="scientific">uncultured bacterium fosmid pJB89E1</name>
    <dbReference type="NCBI Taxonomy" id="1478073"/>
    <lineage>
        <taxon>Bacteria</taxon>
        <taxon>environmental samples</taxon>
    </lineage>
</organism>
<dbReference type="Gene3D" id="3.60.140.10">
    <property type="entry name" value="CNF1/YfiH-like putative cysteine hydrolases"/>
    <property type="match status" value="1"/>
</dbReference>
<comment type="catalytic activity">
    <reaction evidence="9">
        <text>S-methyl-5'-thioadenosine + phosphate = 5-(methylsulfanyl)-alpha-D-ribose 1-phosphate + adenine</text>
        <dbReference type="Rhea" id="RHEA:11852"/>
        <dbReference type="ChEBI" id="CHEBI:16708"/>
        <dbReference type="ChEBI" id="CHEBI:17509"/>
        <dbReference type="ChEBI" id="CHEBI:43474"/>
        <dbReference type="ChEBI" id="CHEBI:58533"/>
        <dbReference type="EC" id="2.4.2.28"/>
    </reaction>
    <physiologicalReaction direction="left-to-right" evidence="9">
        <dbReference type="Rhea" id="RHEA:11853"/>
    </physiologicalReaction>
</comment>
<evidence type="ECO:0000256" key="8">
    <source>
        <dbReference type="ARBA" id="ARBA00048968"/>
    </source>
</evidence>
<keyword evidence="6" id="KW-0862">Zinc</keyword>
<evidence type="ECO:0000256" key="2">
    <source>
        <dbReference type="ARBA" id="ARBA00007353"/>
    </source>
</evidence>
<dbReference type="PANTHER" id="PTHR30616">
    <property type="entry name" value="UNCHARACTERIZED PROTEIN YFIH"/>
    <property type="match status" value="1"/>
</dbReference>
<dbReference type="InterPro" id="IPR038371">
    <property type="entry name" value="Cu_polyphenol_OxRdtase_sf"/>
</dbReference>
<dbReference type="AlphaFoldDB" id="A0A0H3U8C3"/>
<dbReference type="GO" id="GO:0005507">
    <property type="term" value="F:copper ion binding"/>
    <property type="evidence" value="ECO:0007669"/>
    <property type="project" value="TreeGrafter"/>
</dbReference>
<evidence type="ECO:0000313" key="11">
    <source>
        <dbReference type="EMBL" id="AIF26765.1"/>
    </source>
</evidence>
<comment type="catalytic activity">
    <reaction evidence="8">
        <text>adenosine + phosphate = alpha-D-ribose 1-phosphate + adenine</text>
        <dbReference type="Rhea" id="RHEA:27642"/>
        <dbReference type="ChEBI" id="CHEBI:16335"/>
        <dbReference type="ChEBI" id="CHEBI:16708"/>
        <dbReference type="ChEBI" id="CHEBI:43474"/>
        <dbReference type="ChEBI" id="CHEBI:57720"/>
        <dbReference type="EC" id="2.4.2.1"/>
    </reaction>
    <physiologicalReaction direction="left-to-right" evidence="8">
        <dbReference type="Rhea" id="RHEA:27643"/>
    </physiologicalReaction>
</comment>
<protein>
    <recommendedName>
        <fullName evidence="10">Purine nucleoside phosphorylase</fullName>
    </recommendedName>
</protein>
<evidence type="ECO:0000256" key="1">
    <source>
        <dbReference type="ARBA" id="ARBA00000553"/>
    </source>
</evidence>
<dbReference type="SUPFAM" id="SSF64438">
    <property type="entry name" value="CNF1/YfiH-like putative cysteine hydrolases"/>
    <property type="match status" value="1"/>
</dbReference>
<comment type="catalytic activity">
    <reaction evidence="1">
        <text>inosine + phosphate = alpha-D-ribose 1-phosphate + hypoxanthine</text>
        <dbReference type="Rhea" id="RHEA:27646"/>
        <dbReference type="ChEBI" id="CHEBI:17368"/>
        <dbReference type="ChEBI" id="CHEBI:17596"/>
        <dbReference type="ChEBI" id="CHEBI:43474"/>
        <dbReference type="ChEBI" id="CHEBI:57720"/>
        <dbReference type="EC" id="2.4.2.1"/>
    </reaction>
    <physiologicalReaction direction="left-to-right" evidence="1">
        <dbReference type="Rhea" id="RHEA:27647"/>
    </physiologicalReaction>
</comment>
<evidence type="ECO:0000256" key="5">
    <source>
        <dbReference type="ARBA" id="ARBA00022801"/>
    </source>
</evidence>
<evidence type="ECO:0000256" key="3">
    <source>
        <dbReference type="ARBA" id="ARBA00022679"/>
    </source>
</evidence>
<sequence>MDDRLYRYDLGEGVEAFSTMRDAELPYPVLQPHQTHKTNVAVITSTDTTREDLQDTDALVCDIPGFAIGVRTADCIPVLMYDPVHRAVGAVHAGWRGTVARIAAAAVSKMTEVYGTDPRDLQVQIGPGIGFDSFQVGEELVERFREEGFPMEKISRYEDTVTDFPMSGGWHIDLWTANRFVLEEAGIPSEQIRTAGICTYKRNDLFYSARRETIACPRIINVIKLK</sequence>
<dbReference type="PANTHER" id="PTHR30616:SF2">
    <property type="entry name" value="PURINE NUCLEOSIDE PHOSPHORYLASE LACC1"/>
    <property type="match status" value="1"/>
</dbReference>
<dbReference type="Pfam" id="PF02578">
    <property type="entry name" value="Cu-oxidase_4"/>
    <property type="match status" value="1"/>
</dbReference>
<comment type="similarity">
    <text evidence="2 10">Belongs to the purine nucleoside phosphorylase YfiH/LACC1 family.</text>
</comment>
<evidence type="ECO:0000256" key="9">
    <source>
        <dbReference type="ARBA" id="ARBA00049893"/>
    </source>
</evidence>
<keyword evidence="5" id="KW-0378">Hydrolase</keyword>
<dbReference type="GO" id="GO:0016787">
    <property type="term" value="F:hydrolase activity"/>
    <property type="evidence" value="ECO:0007669"/>
    <property type="project" value="UniProtKB-KW"/>
</dbReference>
<accession>A0A0H3U8C3</accession>
<dbReference type="InterPro" id="IPR003730">
    <property type="entry name" value="Cu_polyphenol_OxRdtase"/>
</dbReference>
<evidence type="ECO:0000256" key="4">
    <source>
        <dbReference type="ARBA" id="ARBA00022723"/>
    </source>
</evidence>
<evidence type="ECO:0000256" key="6">
    <source>
        <dbReference type="ARBA" id="ARBA00022833"/>
    </source>
</evidence>
<reference evidence="11" key="1">
    <citation type="submission" date="2013-08" db="EMBL/GenBank/DDBJ databases">
        <title>Comparison of modified E. coli strains.</title>
        <authorList>
            <person name="Juergensen J."/>
            <person name="Bonge A."/>
            <person name="Streit W.R."/>
        </authorList>
    </citation>
    <scope>NUCLEOTIDE SEQUENCE</scope>
</reference>
<dbReference type="InterPro" id="IPR011324">
    <property type="entry name" value="Cytotoxic_necrot_fac-like_cat"/>
</dbReference>